<comment type="caution">
    <text evidence="9">The sequence shown here is derived from an EMBL/GenBank/DDBJ whole genome shotgun (WGS) entry which is preliminary data.</text>
</comment>
<dbReference type="GO" id="GO:0032299">
    <property type="term" value="C:ribonuclease H2 complex"/>
    <property type="evidence" value="ECO:0007669"/>
    <property type="project" value="InterPro"/>
</dbReference>
<evidence type="ECO:0000313" key="10">
    <source>
        <dbReference type="Proteomes" id="UP000794436"/>
    </source>
</evidence>
<evidence type="ECO:0000256" key="3">
    <source>
        <dbReference type="ARBA" id="ARBA00023242"/>
    </source>
</evidence>
<dbReference type="Pfam" id="PF17745">
    <property type="entry name" value="Ydr279_N"/>
    <property type="match status" value="1"/>
</dbReference>
<sequence>MGRKSVAIVPQLPASLSLSRFHGEATDKPLYAVATWATSKGARKRQVAIETHSRRLLEMQRIGATTDKNRSWFIGNHVLQDGSMLVFSPLDPLFVLLNAVFDERTKYSSTYDLLSQSQNVWWLQLGSAVTQEKIEQICDVQFTGGDEALDNLYVRFNEVKAITWLSNKVRRVAKVLSQQAASSSGAFDTKFVLPGQTTTATTATISSGELDPHYLKEAIDLVADYVPSSLTALVYKELGISKTQPVSAKTPGTAVANVDSAGVDSIRRFDRRHSQEGATPNKRAPASSANASAKKSKLANVDRTGMKSLSSFFGKK</sequence>
<comment type="subcellular location">
    <subcellularLocation>
        <location evidence="1">Nucleus</location>
    </subcellularLocation>
</comment>
<accession>A0A8K1CRP1</accession>
<dbReference type="InterPro" id="IPR019024">
    <property type="entry name" value="RNase_H2_suB_wHTH"/>
</dbReference>
<keyword evidence="10" id="KW-1185">Reference proteome</keyword>
<dbReference type="EMBL" id="SPLM01000002">
    <property type="protein sequence ID" value="TMW68305.1"/>
    <property type="molecule type" value="Genomic_DNA"/>
</dbReference>
<feature type="domain" description="Ribonuclease H2 subunit B wHTH" evidence="7">
    <location>
        <begin position="94"/>
        <end position="232"/>
    </location>
</feature>
<evidence type="ECO:0000259" key="8">
    <source>
        <dbReference type="Pfam" id="PF17745"/>
    </source>
</evidence>
<dbReference type="GO" id="GO:0005654">
    <property type="term" value="C:nucleoplasm"/>
    <property type="evidence" value="ECO:0007669"/>
    <property type="project" value="TreeGrafter"/>
</dbReference>
<evidence type="ECO:0000256" key="6">
    <source>
        <dbReference type="SAM" id="MobiDB-lite"/>
    </source>
</evidence>
<organism evidence="9 10">
    <name type="scientific">Pythium oligandrum</name>
    <name type="common">Mycoparasitic fungus</name>
    <dbReference type="NCBI Taxonomy" id="41045"/>
    <lineage>
        <taxon>Eukaryota</taxon>
        <taxon>Sar</taxon>
        <taxon>Stramenopiles</taxon>
        <taxon>Oomycota</taxon>
        <taxon>Peronosporomycetes</taxon>
        <taxon>Pythiales</taxon>
        <taxon>Pythiaceae</taxon>
        <taxon>Pythium</taxon>
    </lineage>
</organism>
<proteinExistence type="predicted"/>
<dbReference type="Pfam" id="PF09468">
    <property type="entry name" value="RNase_H2-Ydr279"/>
    <property type="match status" value="1"/>
</dbReference>
<evidence type="ECO:0000313" key="9">
    <source>
        <dbReference type="EMBL" id="TMW68305.1"/>
    </source>
</evidence>
<dbReference type="PANTHER" id="PTHR13383">
    <property type="entry name" value="RIBONUCLEASE H2 SUBUNIT B"/>
    <property type="match status" value="1"/>
</dbReference>
<dbReference type="Gene3D" id="1.10.20.120">
    <property type="match status" value="1"/>
</dbReference>
<evidence type="ECO:0000256" key="1">
    <source>
        <dbReference type="ARBA" id="ARBA00004123"/>
    </source>
</evidence>
<evidence type="ECO:0000256" key="5">
    <source>
        <dbReference type="ARBA" id="ARBA00033464"/>
    </source>
</evidence>
<evidence type="ECO:0000259" key="7">
    <source>
        <dbReference type="Pfam" id="PF09468"/>
    </source>
</evidence>
<feature type="domain" description="Rnh202 triple barrel" evidence="8">
    <location>
        <begin position="42"/>
        <end position="91"/>
    </location>
</feature>
<dbReference type="OrthoDB" id="29098at2759"/>
<dbReference type="GO" id="GO:0006401">
    <property type="term" value="P:RNA catabolic process"/>
    <property type="evidence" value="ECO:0007669"/>
    <property type="project" value="TreeGrafter"/>
</dbReference>
<evidence type="ECO:0000256" key="2">
    <source>
        <dbReference type="ARBA" id="ARBA00019062"/>
    </source>
</evidence>
<keyword evidence="3" id="KW-0539">Nucleus</keyword>
<feature type="region of interest" description="Disordered" evidence="6">
    <location>
        <begin position="270"/>
        <end position="302"/>
    </location>
</feature>
<gene>
    <name evidence="9" type="ORF">Poli38472_005773</name>
</gene>
<dbReference type="Gene3D" id="2.20.25.530">
    <property type="match status" value="1"/>
</dbReference>
<name>A0A8K1CRP1_PYTOL</name>
<dbReference type="PANTHER" id="PTHR13383:SF11">
    <property type="entry name" value="RIBONUCLEASE H2 SUBUNIT B"/>
    <property type="match status" value="1"/>
</dbReference>
<comment type="function">
    <text evidence="4">Non catalytic subunit of RNase H2, an endonuclease that specifically degrades the RNA of RNA:DNA hybrids. Participates in DNA replication, possibly by mediating the removal of lagging-strand Okazaki fragment RNA primers during DNA replication. Mediates the excision of single ribonucleotides from DNA:RNA duplexes.</text>
</comment>
<dbReference type="AlphaFoldDB" id="A0A8K1CRP1"/>
<dbReference type="Proteomes" id="UP000794436">
    <property type="component" value="Unassembled WGS sequence"/>
</dbReference>
<dbReference type="InterPro" id="IPR041195">
    <property type="entry name" value="Rnh202_N"/>
</dbReference>
<protein>
    <recommendedName>
        <fullName evidence="2">Ribonuclease H2 subunit B</fullName>
    </recommendedName>
    <alternativeName>
        <fullName evidence="5">Ribonuclease HI subunit B</fullName>
    </alternativeName>
</protein>
<feature type="compositionally biased region" description="Low complexity" evidence="6">
    <location>
        <begin position="281"/>
        <end position="293"/>
    </location>
</feature>
<evidence type="ECO:0000256" key="4">
    <source>
        <dbReference type="ARBA" id="ARBA00024778"/>
    </source>
</evidence>
<dbReference type="InterPro" id="IPR040456">
    <property type="entry name" value="RNase_H2_suB"/>
</dbReference>
<reference evidence="9" key="1">
    <citation type="submission" date="2019-03" db="EMBL/GenBank/DDBJ databases">
        <title>Long read genome sequence of the mycoparasitic Pythium oligandrum ATCC 38472 isolated from sugarbeet rhizosphere.</title>
        <authorList>
            <person name="Gaulin E."/>
        </authorList>
    </citation>
    <scope>NUCLEOTIDE SEQUENCE</scope>
    <source>
        <strain evidence="9">ATCC 38472_TT</strain>
    </source>
</reference>